<organism evidence="2 3">
    <name type="scientific">Alysiella filiformis DSM 16848</name>
    <dbReference type="NCBI Taxonomy" id="1120981"/>
    <lineage>
        <taxon>Bacteria</taxon>
        <taxon>Pseudomonadati</taxon>
        <taxon>Pseudomonadota</taxon>
        <taxon>Betaproteobacteria</taxon>
        <taxon>Neisseriales</taxon>
        <taxon>Neisseriaceae</taxon>
        <taxon>Alysiella</taxon>
    </lineage>
</organism>
<keyword evidence="3" id="KW-1185">Reference proteome</keyword>
<evidence type="ECO:0000313" key="2">
    <source>
        <dbReference type="EMBL" id="SOD66786.1"/>
    </source>
</evidence>
<dbReference type="AlphaFoldDB" id="A0A286E7B9"/>
<evidence type="ECO:0000313" key="3">
    <source>
        <dbReference type="Proteomes" id="UP000219669"/>
    </source>
</evidence>
<name>A0A286E7B9_9NEIS</name>
<proteinExistence type="predicted"/>
<dbReference type="OrthoDB" id="6200718at2"/>
<dbReference type="Pfam" id="PF14024">
    <property type="entry name" value="DUF4240"/>
    <property type="match status" value="1"/>
</dbReference>
<dbReference type="EMBL" id="OCNF01000004">
    <property type="protein sequence ID" value="SOD66786.1"/>
    <property type="molecule type" value="Genomic_DNA"/>
</dbReference>
<dbReference type="Proteomes" id="UP000219669">
    <property type="component" value="Unassembled WGS sequence"/>
</dbReference>
<evidence type="ECO:0000259" key="1">
    <source>
        <dbReference type="Pfam" id="PF14024"/>
    </source>
</evidence>
<reference evidence="2 3" key="1">
    <citation type="submission" date="2017-09" db="EMBL/GenBank/DDBJ databases">
        <authorList>
            <person name="Ehlers B."/>
            <person name="Leendertz F.H."/>
        </authorList>
    </citation>
    <scope>NUCLEOTIDE SEQUENCE [LARGE SCALE GENOMIC DNA]</scope>
    <source>
        <strain evidence="2 3">DSM 16848</strain>
    </source>
</reference>
<protein>
    <recommendedName>
        <fullName evidence="1">DUF4240 domain-containing protein</fullName>
    </recommendedName>
</protein>
<accession>A0A286E7B9</accession>
<gene>
    <name evidence="2" type="ORF">SAMN02746062_00733</name>
</gene>
<dbReference type="RefSeq" id="WP_097113803.1">
    <property type="nucleotide sequence ID" value="NZ_CP083931.1"/>
</dbReference>
<sequence>MSEDSYMSELSFWNLIDVTLAAAEALTTSYDKQQGIQIDALLQALRHFNPEEIVFFQNRLNQLFAQTDTSHIACAGYLMSGGFHNADEFDHFRYWLISRGETVYRAALHKPDDLVGLVACQPDFRYGFADFPDIAPILFQRHTGRDLDGYLAHDYYLNSTEELDWDENDHRSMQRICPRLFAQYWRG</sequence>
<feature type="domain" description="DUF4240" evidence="1">
    <location>
        <begin position="7"/>
        <end position="124"/>
    </location>
</feature>
<dbReference type="InterPro" id="IPR025334">
    <property type="entry name" value="DUF4240"/>
</dbReference>